<dbReference type="PANTHER" id="PTHR10535:SF0">
    <property type="entry name" value="DNA-DIRECTED RNA POLYMERASES I, II, AND III SUBUNIT RPABC1"/>
    <property type="match status" value="1"/>
</dbReference>
<evidence type="ECO:0000313" key="4">
    <source>
        <dbReference type="Proteomes" id="UP000029780"/>
    </source>
</evidence>
<dbReference type="Gene3D" id="3.90.940.20">
    <property type="entry name" value="RPB5-like RNA polymerase subunit"/>
    <property type="match status" value="1"/>
</dbReference>
<dbReference type="GO" id="GO:0006366">
    <property type="term" value="P:transcription by RNA polymerase II"/>
    <property type="evidence" value="ECO:0007669"/>
    <property type="project" value="TreeGrafter"/>
</dbReference>
<dbReference type="GO" id="GO:0003677">
    <property type="term" value="F:DNA binding"/>
    <property type="evidence" value="ECO:0007669"/>
    <property type="project" value="InterPro"/>
</dbReference>
<protein>
    <submittedName>
        <fullName evidence="3">RNAP subunit Rpb5</fullName>
    </submittedName>
</protein>
<sequence>MDFQLSRAKKTVVRMMSDRGYLPLKRLPDPKGSSSREPICWEFENEQQKKANVFWNLDRSESKMPFIQYVFEVAVMDKLEQVVIVVDKGLVSKGKNTVSSMSENVDMTVFEVSDLQVITPDHVDVPPHKKLSEKKKRETLEKYGVELDKCPKILKDDPVVKWYGWSCGDLIKILQPGEGNFGPSVNYRVVCLD</sequence>
<gene>
    <name evidence="3" type="ORF">MAR_ORF383</name>
</gene>
<evidence type="ECO:0000259" key="2">
    <source>
        <dbReference type="Pfam" id="PF01191"/>
    </source>
</evidence>
<keyword evidence="1" id="KW-0804">Transcription</keyword>
<dbReference type="Proteomes" id="UP000029780">
    <property type="component" value="Segment"/>
</dbReference>
<evidence type="ECO:0000256" key="1">
    <source>
        <dbReference type="ARBA" id="ARBA00023163"/>
    </source>
</evidence>
<reference evidence="3 4" key="1">
    <citation type="journal article" date="2009" name="Proc. Natl. Acad. Sci. U.S.A.">
        <title>Giant Marseillevirus highlights the role of amoebae as a melting pot in emergence of chimeric microorganisms.</title>
        <authorList>
            <person name="Boyer M."/>
            <person name="Yutin N."/>
            <person name="Pagnier I."/>
            <person name="Barrassi L."/>
            <person name="Fournous G."/>
            <person name="Espinosa L."/>
            <person name="Robert C."/>
            <person name="Azza S."/>
            <person name="Sun S."/>
            <person name="Rossmann M.G."/>
            <person name="Suzan-Monti M."/>
            <person name="La Scola B."/>
            <person name="Koonin E.V."/>
            <person name="Raoult D."/>
        </authorList>
    </citation>
    <scope>NUCLEOTIDE SEQUENCE [LARGE SCALE GENOMIC DNA]</scope>
    <source>
        <strain evidence="3 4">T19</strain>
    </source>
</reference>
<keyword evidence="4" id="KW-1185">Reference proteome</keyword>
<organismHost>
    <name type="scientific">Acanthamoeba</name>
    <dbReference type="NCBI Taxonomy" id="5754"/>
</organismHost>
<dbReference type="Gene3D" id="3.40.1340.10">
    <property type="entry name" value="RNA polymerase, Rpb5, N-terminal domain"/>
    <property type="match status" value="1"/>
</dbReference>
<dbReference type="InterPro" id="IPR035913">
    <property type="entry name" value="RPB5-like_sf"/>
</dbReference>
<dbReference type="RefSeq" id="YP_003407108.1">
    <property type="nucleotide sequence ID" value="NC_013756.1"/>
</dbReference>
<dbReference type="GO" id="GO:0003899">
    <property type="term" value="F:DNA-directed RNA polymerase activity"/>
    <property type="evidence" value="ECO:0007669"/>
    <property type="project" value="InterPro"/>
</dbReference>
<dbReference type="GeneID" id="8746620"/>
<dbReference type="PANTHER" id="PTHR10535">
    <property type="entry name" value="DNA-DIRECTED RNA POLYMERASES I, II, AND III SUBUNIT RPABC1"/>
    <property type="match status" value="1"/>
</dbReference>
<dbReference type="PIRSF" id="PIRSF000747">
    <property type="entry name" value="RPB5"/>
    <property type="match status" value="1"/>
</dbReference>
<feature type="domain" description="RNA polymerase subunit H/Rpb5 C-terminal" evidence="2">
    <location>
        <begin position="121"/>
        <end position="190"/>
    </location>
</feature>
<name>D2XB19_GBMV</name>
<dbReference type="OrthoDB" id="16384at10239"/>
<dbReference type="Pfam" id="PF01191">
    <property type="entry name" value="RNA_pol_Rpb5_C"/>
    <property type="match status" value="1"/>
</dbReference>
<accession>D2XB19</accession>
<dbReference type="InterPro" id="IPR014381">
    <property type="entry name" value="Arch_Rpo5/euc_Rpb5"/>
</dbReference>
<dbReference type="KEGG" id="vg:8746620"/>
<dbReference type="GO" id="GO:0006362">
    <property type="term" value="P:transcription elongation by RNA polymerase I"/>
    <property type="evidence" value="ECO:0007669"/>
    <property type="project" value="TreeGrafter"/>
</dbReference>
<dbReference type="SUPFAM" id="SSF53036">
    <property type="entry name" value="Eukaryotic RPB5 N-terminal domain"/>
    <property type="match status" value="1"/>
</dbReference>
<dbReference type="SUPFAM" id="SSF55287">
    <property type="entry name" value="RPB5-like RNA polymerase subunit"/>
    <property type="match status" value="1"/>
</dbReference>
<proteinExistence type="predicted"/>
<dbReference type="EMBL" id="GU071086">
    <property type="protein sequence ID" value="ADB04146.1"/>
    <property type="molecule type" value="Genomic_DNA"/>
</dbReference>
<dbReference type="InterPro" id="IPR000783">
    <property type="entry name" value="RNA_pol_subH/Rpb5_C"/>
</dbReference>
<dbReference type="InterPro" id="IPR036710">
    <property type="entry name" value="RNA_pol_Rpb5_N_sf"/>
</dbReference>
<organism evidence="3 4">
    <name type="scientific">Marseillevirus marseillevirus</name>
    <name type="common">GBM</name>
    <dbReference type="NCBI Taxonomy" id="694581"/>
    <lineage>
        <taxon>Viruses</taxon>
        <taxon>Varidnaviria</taxon>
        <taxon>Bamfordvirae</taxon>
        <taxon>Nucleocytoviricota</taxon>
        <taxon>Megaviricetes</taxon>
        <taxon>Pimascovirales</taxon>
        <taxon>Pimascovirales incertae sedis</taxon>
        <taxon>Marseilleviridae</taxon>
        <taxon>Marseillevirus</taxon>
        <taxon>Marseillevirus massiliense</taxon>
    </lineage>
</organism>
<dbReference type="GO" id="GO:0042797">
    <property type="term" value="P:tRNA transcription by RNA polymerase III"/>
    <property type="evidence" value="ECO:0007669"/>
    <property type="project" value="TreeGrafter"/>
</dbReference>
<evidence type="ECO:0000313" key="3">
    <source>
        <dbReference type="EMBL" id="ADB04146.1"/>
    </source>
</evidence>